<evidence type="ECO:0000256" key="3">
    <source>
        <dbReference type="ARBA" id="ARBA00022840"/>
    </source>
</evidence>
<dbReference type="SUPFAM" id="SSF50037">
    <property type="entry name" value="C-terminal domain of transcriptional repressors"/>
    <property type="match status" value="1"/>
</dbReference>
<proteinExistence type="predicted"/>
<feature type="domain" description="BPL/LPL catalytic" evidence="7">
    <location>
        <begin position="22"/>
        <end position="202"/>
    </location>
</feature>
<keyword evidence="9" id="KW-1185">Reference proteome</keyword>
<evidence type="ECO:0000313" key="8">
    <source>
        <dbReference type="EMBL" id="MDC7784976.1"/>
    </source>
</evidence>
<dbReference type="PANTHER" id="PTHR12835">
    <property type="entry name" value="BIOTIN PROTEIN LIGASE"/>
    <property type="match status" value="1"/>
</dbReference>
<dbReference type="Gene3D" id="3.30.930.10">
    <property type="entry name" value="Bira Bifunctional Protein, Domain 2"/>
    <property type="match status" value="1"/>
</dbReference>
<evidence type="ECO:0000256" key="2">
    <source>
        <dbReference type="ARBA" id="ARBA00022741"/>
    </source>
</evidence>
<organism evidence="8 9">
    <name type="scientific">Rhodoplanes tepidamans</name>
    <name type="common">Rhodoplanes cryptolactis</name>
    <dbReference type="NCBI Taxonomy" id="200616"/>
    <lineage>
        <taxon>Bacteria</taxon>
        <taxon>Pseudomonadati</taxon>
        <taxon>Pseudomonadota</taxon>
        <taxon>Alphaproteobacteria</taxon>
        <taxon>Hyphomicrobiales</taxon>
        <taxon>Nitrobacteraceae</taxon>
        <taxon>Rhodoplanes</taxon>
    </lineage>
</organism>
<dbReference type="EC" id="6.3.4.15" evidence="5"/>
<dbReference type="RefSeq" id="WP_272775820.1">
    <property type="nucleotide sequence ID" value="NZ_JAQQLI010000004.1"/>
</dbReference>
<dbReference type="Proteomes" id="UP001165652">
    <property type="component" value="Unassembled WGS sequence"/>
</dbReference>
<dbReference type="CDD" id="cd16442">
    <property type="entry name" value="BPL"/>
    <property type="match status" value="1"/>
</dbReference>
<dbReference type="SUPFAM" id="SSF55681">
    <property type="entry name" value="Class II aaRS and biotin synthetases"/>
    <property type="match status" value="1"/>
</dbReference>
<evidence type="ECO:0000256" key="1">
    <source>
        <dbReference type="ARBA" id="ARBA00022598"/>
    </source>
</evidence>
<evidence type="ECO:0000256" key="5">
    <source>
        <dbReference type="ARBA" id="ARBA00024227"/>
    </source>
</evidence>
<name>A0ABT5J5S8_RHOTP</name>
<dbReference type="EMBL" id="JAQQLI010000004">
    <property type="protein sequence ID" value="MDC7784976.1"/>
    <property type="molecule type" value="Genomic_DNA"/>
</dbReference>
<dbReference type="PROSITE" id="PS51733">
    <property type="entry name" value="BPL_LPL_CATALYTIC"/>
    <property type="match status" value="1"/>
</dbReference>
<accession>A0ABT5J5S8</accession>
<keyword evidence="1 8" id="KW-0436">Ligase</keyword>
<dbReference type="InterPro" id="IPR004143">
    <property type="entry name" value="BPL_LPL_catalytic"/>
</dbReference>
<gene>
    <name evidence="8" type="ORF">PQJ73_04705</name>
</gene>
<dbReference type="Gene3D" id="2.30.30.100">
    <property type="match status" value="1"/>
</dbReference>
<evidence type="ECO:0000256" key="6">
    <source>
        <dbReference type="ARBA" id="ARBA00047846"/>
    </source>
</evidence>
<dbReference type="InterPro" id="IPR008988">
    <property type="entry name" value="Transcriptional_repressor_C"/>
</dbReference>
<dbReference type="PANTHER" id="PTHR12835:SF5">
    <property type="entry name" value="BIOTIN--PROTEIN LIGASE"/>
    <property type="match status" value="1"/>
</dbReference>
<reference evidence="8" key="1">
    <citation type="journal article" date="2023" name="Microbiol Resour">
        <title>Genome Sequences of Rhodoplanes serenus and Two Thermotolerant Strains, Rhodoplanes tepidamans and 'Rhodoplanes cryptolactis,' Further Refine the Genus.</title>
        <authorList>
            <person name="Rayyan A.A."/>
            <person name="Kyndt J.A."/>
        </authorList>
    </citation>
    <scope>NUCLEOTIDE SEQUENCE</scope>
    <source>
        <strain evidence="8">DSM 9987</strain>
    </source>
</reference>
<sequence>MHAPAHHRLVAPLGSADHADRRIGHTVLRIPVADSTNAMLIELGRGGATDGTVLVADEQVAGRGKGERTWFSSRDESLCVSFLLRRSSRRDLGQATLLAAVALHDAVTRLGVAASIKWPNDILVGDRKVCGILAEAAPAADGEIDFVVVGFGLNVAIAPESFPPALHDTATSLQQAAGRPLDCGSVLDVCLAALSDWVAIWEEHGFAPVAEAWRRRAGTLGRRVVVADAGTPLAGTAVALAADGALVLRDDAGREHHIHSGDICHGRAPVGRPGPRG</sequence>
<dbReference type="InterPro" id="IPR003142">
    <property type="entry name" value="BPL_C"/>
</dbReference>
<evidence type="ECO:0000259" key="7">
    <source>
        <dbReference type="PROSITE" id="PS51733"/>
    </source>
</evidence>
<dbReference type="NCBIfam" id="TIGR00121">
    <property type="entry name" value="birA_ligase"/>
    <property type="match status" value="1"/>
</dbReference>
<comment type="caution">
    <text evidence="8">The sequence shown here is derived from an EMBL/GenBank/DDBJ whole genome shotgun (WGS) entry which is preliminary data.</text>
</comment>
<evidence type="ECO:0000313" key="9">
    <source>
        <dbReference type="Proteomes" id="UP001165652"/>
    </source>
</evidence>
<protein>
    <recommendedName>
        <fullName evidence="5">biotin--[biotin carboxyl-carrier protein] ligase</fullName>
        <ecNumber evidence="5">6.3.4.15</ecNumber>
    </recommendedName>
</protein>
<keyword evidence="3" id="KW-0067">ATP-binding</keyword>
<keyword evidence="2" id="KW-0547">Nucleotide-binding</keyword>
<evidence type="ECO:0000256" key="4">
    <source>
        <dbReference type="ARBA" id="ARBA00023267"/>
    </source>
</evidence>
<comment type="catalytic activity">
    <reaction evidence="6">
        <text>biotin + L-lysyl-[protein] + ATP = N(6)-biotinyl-L-lysyl-[protein] + AMP + diphosphate + H(+)</text>
        <dbReference type="Rhea" id="RHEA:11756"/>
        <dbReference type="Rhea" id="RHEA-COMP:9752"/>
        <dbReference type="Rhea" id="RHEA-COMP:10505"/>
        <dbReference type="ChEBI" id="CHEBI:15378"/>
        <dbReference type="ChEBI" id="CHEBI:29969"/>
        <dbReference type="ChEBI" id="CHEBI:30616"/>
        <dbReference type="ChEBI" id="CHEBI:33019"/>
        <dbReference type="ChEBI" id="CHEBI:57586"/>
        <dbReference type="ChEBI" id="CHEBI:83144"/>
        <dbReference type="ChEBI" id="CHEBI:456215"/>
        <dbReference type="EC" id="6.3.4.15"/>
    </reaction>
</comment>
<reference evidence="8" key="2">
    <citation type="submission" date="2023-02" db="EMBL/GenBank/DDBJ databases">
        <authorList>
            <person name="Rayyan A."/>
            <person name="Meyer T."/>
            <person name="Kyndt J.A."/>
        </authorList>
    </citation>
    <scope>NUCLEOTIDE SEQUENCE</scope>
    <source>
        <strain evidence="8">DSM 9987</strain>
    </source>
</reference>
<dbReference type="Pfam" id="PF03099">
    <property type="entry name" value="BPL_LplA_LipB"/>
    <property type="match status" value="1"/>
</dbReference>
<dbReference type="InterPro" id="IPR045864">
    <property type="entry name" value="aa-tRNA-synth_II/BPL/LPL"/>
</dbReference>
<dbReference type="Pfam" id="PF02237">
    <property type="entry name" value="BPL_C"/>
    <property type="match status" value="1"/>
</dbReference>
<keyword evidence="4" id="KW-0092">Biotin</keyword>
<dbReference type="GO" id="GO:0004077">
    <property type="term" value="F:biotin--[biotin carboxyl-carrier protein] ligase activity"/>
    <property type="evidence" value="ECO:0007669"/>
    <property type="project" value="UniProtKB-EC"/>
</dbReference>
<dbReference type="InterPro" id="IPR004408">
    <property type="entry name" value="Biotin_CoA_COase_ligase"/>
</dbReference>